<sequence length="251" mass="27731">MPRGPAKKRVHNSDNNDSEDSAPKKTKRPSRKANTAQTNRSGGSTARGTECSTDATASKKKKKIGASDVKEQIRKQGDDLVSFIETQLRGHSNTKCEMTPIDEELVASLTSVSPWVTSPPVSSQALAYPPQLHERALDELYAVIESYEKLNVQSTGIKKPTWMRWEKDGKELTELNEHAMGFAACNVNFTVMPGLRGSMAEPPANAGDIHRMAWELVEEGRPKKGEETWGTTAQGQVKAFREVLRLLPSER</sequence>
<evidence type="ECO:0000313" key="2">
    <source>
        <dbReference type="EMBL" id="KAH6900084.1"/>
    </source>
</evidence>
<proteinExistence type="predicted"/>
<dbReference type="AlphaFoldDB" id="A0A9P8WHG8"/>
<dbReference type="EMBL" id="JAGPYM010000001">
    <property type="protein sequence ID" value="KAH6900084.1"/>
    <property type="molecule type" value="Genomic_DNA"/>
</dbReference>
<feature type="compositionally biased region" description="Polar residues" evidence="1">
    <location>
        <begin position="32"/>
        <end position="56"/>
    </location>
</feature>
<comment type="caution">
    <text evidence="2">The sequence shown here is derived from an EMBL/GenBank/DDBJ whole genome shotgun (WGS) entry which is preliminary data.</text>
</comment>
<feature type="region of interest" description="Disordered" evidence="1">
    <location>
        <begin position="1"/>
        <end position="70"/>
    </location>
</feature>
<accession>A0A9P8WHG8</accession>
<keyword evidence="3" id="KW-1185">Reference proteome</keyword>
<dbReference type="Proteomes" id="UP000777438">
    <property type="component" value="Unassembled WGS sequence"/>
</dbReference>
<name>A0A9P8WHG8_9HYPO</name>
<feature type="compositionally biased region" description="Basic residues" evidence="1">
    <location>
        <begin position="1"/>
        <end position="10"/>
    </location>
</feature>
<evidence type="ECO:0000313" key="3">
    <source>
        <dbReference type="Proteomes" id="UP000777438"/>
    </source>
</evidence>
<reference evidence="2 3" key="1">
    <citation type="journal article" date="2021" name="Nat. Commun.">
        <title>Genetic determinants of endophytism in the Arabidopsis root mycobiome.</title>
        <authorList>
            <person name="Mesny F."/>
            <person name="Miyauchi S."/>
            <person name="Thiergart T."/>
            <person name="Pickel B."/>
            <person name="Atanasova L."/>
            <person name="Karlsson M."/>
            <person name="Huettel B."/>
            <person name="Barry K.W."/>
            <person name="Haridas S."/>
            <person name="Chen C."/>
            <person name="Bauer D."/>
            <person name="Andreopoulos W."/>
            <person name="Pangilinan J."/>
            <person name="LaButti K."/>
            <person name="Riley R."/>
            <person name="Lipzen A."/>
            <person name="Clum A."/>
            <person name="Drula E."/>
            <person name="Henrissat B."/>
            <person name="Kohler A."/>
            <person name="Grigoriev I.V."/>
            <person name="Martin F.M."/>
            <person name="Hacquard S."/>
        </authorList>
    </citation>
    <scope>NUCLEOTIDE SEQUENCE [LARGE SCALE GENOMIC DNA]</scope>
    <source>
        <strain evidence="2 3">MPI-CAGE-CH-0241</strain>
    </source>
</reference>
<organism evidence="2 3">
    <name type="scientific">Thelonectria olida</name>
    <dbReference type="NCBI Taxonomy" id="1576542"/>
    <lineage>
        <taxon>Eukaryota</taxon>
        <taxon>Fungi</taxon>
        <taxon>Dikarya</taxon>
        <taxon>Ascomycota</taxon>
        <taxon>Pezizomycotina</taxon>
        <taxon>Sordariomycetes</taxon>
        <taxon>Hypocreomycetidae</taxon>
        <taxon>Hypocreales</taxon>
        <taxon>Nectriaceae</taxon>
        <taxon>Thelonectria</taxon>
    </lineage>
</organism>
<protein>
    <submittedName>
        <fullName evidence="2">Uncharacterized protein</fullName>
    </submittedName>
</protein>
<dbReference type="OrthoDB" id="3598799at2759"/>
<evidence type="ECO:0000256" key="1">
    <source>
        <dbReference type="SAM" id="MobiDB-lite"/>
    </source>
</evidence>
<gene>
    <name evidence="2" type="ORF">B0T10DRAFT_14708</name>
</gene>